<dbReference type="EMBL" id="CAJNBK010000054">
    <property type="protein sequence ID" value="CAE6841336.1"/>
    <property type="molecule type" value="Genomic_DNA"/>
</dbReference>
<accession>A0ABM8SY22</accession>
<keyword evidence="2" id="KW-1185">Reference proteome</keyword>
<organism evidence="1 2">
    <name type="scientific">Paraburkholderia haematera</name>
    <dbReference type="NCBI Taxonomy" id="2793077"/>
    <lineage>
        <taxon>Bacteria</taxon>
        <taxon>Pseudomonadati</taxon>
        <taxon>Pseudomonadota</taxon>
        <taxon>Betaproteobacteria</taxon>
        <taxon>Burkholderiales</taxon>
        <taxon>Burkholderiaceae</taxon>
        <taxon>Paraburkholderia</taxon>
    </lineage>
</organism>
<sequence length="49" mass="4724">MAVASSAHLPVVAIDGAAGARFVTRGAARISAGAIAFVATIRDAGTAVD</sequence>
<protein>
    <submittedName>
        <fullName evidence="1">Uncharacterized protein</fullName>
    </submittedName>
</protein>
<evidence type="ECO:0000313" key="1">
    <source>
        <dbReference type="EMBL" id="CAE6841336.1"/>
    </source>
</evidence>
<comment type="caution">
    <text evidence="1">The sequence shown here is derived from an EMBL/GenBank/DDBJ whole genome shotgun (WGS) entry which is preliminary data.</text>
</comment>
<name>A0ABM8SY22_9BURK</name>
<proteinExistence type="predicted"/>
<dbReference type="Proteomes" id="UP000672526">
    <property type="component" value="Unassembled WGS sequence"/>
</dbReference>
<reference evidence="1 2" key="1">
    <citation type="submission" date="2021-02" db="EMBL/GenBank/DDBJ databases">
        <authorList>
            <person name="Vanwijnsberghe S."/>
        </authorList>
    </citation>
    <scope>NUCLEOTIDE SEQUENCE [LARGE SCALE GENOMIC DNA]</scope>
    <source>
        <strain evidence="1 2">LMG 31837</strain>
    </source>
</reference>
<evidence type="ECO:0000313" key="2">
    <source>
        <dbReference type="Proteomes" id="UP000672526"/>
    </source>
</evidence>
<gene>
    <name evidence="1" type="ORF">R69888_06987</name>
</gene>